<dbReference type="PANTHER" id="PTHR47338">
    <property type="entry name" value="ZN(II)2CYS6 TRANSCRIPTION FACTOR (EUROFUNG)-RELATED"/>
    <property type="match status" value="1"/>
</dbReference>
<dbReference type="AlphaFoldDB" id="A0A395RE85"/>
<keyword evidence="3" id="KW-0805">Transcription regulation</keyword>
<protein>
    <submittedName>
        <fullName evidence="6">Putative fungal specific transcription factor</fullName>
    </submittedName>
</protein>
<gene>
    <name evidence="6" type="ORF">FSPOR_11883</name>
</gene>
<dbReference type="GO" id="GO:0000981">
    <property type="term" value="F:DNA-binding transcription factor activity, RNA polymerase II-specific"/>
    <property type="evidence" value="ECO:0007669"/>
    <property type="project" value="InterPro"/>
</dbReference>
<evidence type="ECO:0000256" key="1">
    <source>
        <dbReference type="ARBA" id="ARBA00004123"/>
    </source>
</evidence>
<dbReference type="Proteomes" id="UP000266152">
    <property type="component" value="Unassembled WGS sequence"/>
</dbReference>
<evidence type="ECO:0000256" key="4">
    <source>
        <dbReference type="ARBA" id="ARBA00023163"/>
    </source>
</evidence>
<dbReference type="EMBL" id="PXOF01000295">
    <property type="protein sequence ID" value="RGP58420.1"/>
    <property type="molecule type" value="Genomic_DNA"/>
</dbReference>
<evidence type="ECO:0000313" key="6">
    <source>
        <dbReference type="EMBL" id="RGP58420.1"/>
    </source>
</evidence>
<keyword evidence="4" id="KW-0804">Transcription</keyword>
<name>A0A395RE85_FUSSP</name>
<reference evidence="6 7" key="1">
    <citation type="journal article" date="2018" name="PLoS Pathog.">
        <title>Evolution of structural diversity of trichothecenes, a family of toxins produced by plant pathogenic and entomopathogenic fungi.</title>
        <authorList>
            <person name="Proctor R.H."/>
            <person name="McCormick S.P."/>
            <person name="Kim H.S."/>
            <person name="Cardoza R.E."/>
            <person name="Stanley A.M."/>
            <person name="Lindo L."/>
            <person name="Kelly A."/>
            <person name="Brown D.W."/>
            <person name="Lee T."/>
            <person name="Vaughan M.M."/>
            <person name="Alexander N.J."/>
            <person name="Busman M."/>
            <person name="Gutierrez S."/>
        </authorList>
    </citation>
    <scope>NUCLEOTIDE SEQUENCE [LARGE SCALE GENOMIC DNA]</scope>
    <source>
        <strain evidence="6 7">NRRL 3299</strain>
    </source>
</reference>
<organism evidence="6 7">
    <name type="scientific">Fusarium sporotrichioides</name>
    <dbReference type="NCBI Taxonomy" id="5514"/>
    <lineage>
        <taxon>Eukaryota</taxon>
        <taxon>Fungi</taxon>
        <taxon>Dikarya</taxon>
        <taxon>Ascomycota</taxon>
        <taxon>Pezizomycotina</taxon>
        <taxon>Sordariomycetes</taxon>
        <taxon>Hypocreomycetidae</taxon>
        <taxon>Hypocreales</taxon>
        <taxon>Nectriaceae</taxon>
        <taxon>Fusarium</taxon>
    </lineage>
</organism>
<sequence>MSVVEDIDGYFALLAQGIDIWADVLKWILSGGRRRPDVVASKEAPWTEGAGWRRIYERLQAWRQRHGSRIRFPDVNAGIHVALKGGHGEAFAYINLVYHVSILFLCREYIPFLPTPVSRPSGPVDPPLLDDSGPPGWWEDRANDLFTASSNISTLLRQLKDEDACLLTPFAGFCAFSAATMNIYVACFPQMNLGRSSGREADFESDLAYLSEFRTIWPLGTGWWKAAQRTMNLYRRASIDYSTFEGKTRDNFIRLESSMHSCTGVSSELGVEDDAAYSPASTTSGLEISDHVSQESAACNAAIGLQELSYSHTIGETALPSLQIMSNWNEPLGLWGDHQLDPLGVAGTFYDYQPGF</sequence>
<evidence type="ECO:0000313" key="7">
    <source>
        <dbReference type="Proteomes" id="UP000266152"/>
    </source>
</evidence>
<comment type="subcellular location">
    <subcellularLocation>
        <location evidence="1">Nucleus</location>
    </subcellularLocation>
</comment>
<dbReference type="GO" id="GO:0005634">
    <property type="term" value="C:nucleus"/>
    <property type="evidence" value="ECO:0007669"/>
    <property type="project" value="UniProtKB-SubCell"/>
</dbReference>
<evidence type="ECO:0000256" key="5">
    <source>
        <dbReference type="ARBA" id="ARBA00023242"/>
    </source>
</evidence>
<proteinExistence type="predicted"/>
<comment type="caution">
    <text evidence="6">The sequence shown here is derived from an EMBL/GenBank/DDBJ whole genome shotgun (WGS) entry which is preliminary data.</text>
</comment>
<keyword evidence="5" id="KW-0539">Nucleus</keyword>
<evidence type="ECO:0000256" key="3">
    <source>
        <dbReference type="ARBA" id="ARBA00023015"/>
    </source>
</evidence>
<dbReference type="PANTHER" id="PTHR47338:SF5">
    <property type="entry name" value="ZN(II)2CYS6 TRANSCRIPTION FACTOR (EUROFUNG)"/>
    <property type="match status" value="1"/>
</dbReference>
<dbReference type="GO" id="GO:0046872">
    <property type="term" value="F:metal ion binding"/>
    <property type="evidence" value="ECO:0007669"/>
    <property type="project" value="UniProtKB-KW"/>
</dbReference>
<evidence type="ECO:0000256" key="2">
    <source>
        <dbReference type="ARBA" id="ARBA00022723"/>
    </source>
</evidence>
<accession>A0A395RE85</accession>
<keyword evidence="2" id="KW-0479">Metal-binding</keyword>
<dbReference type="InterPro" id="IPR050815">
    <property type="entry name" value="TF_fung"/>
</dbReference>
<dbReference type="CDD" id="cd12148">
    <property type="entry name" value="fungal_TF_MHR"/>
    <property type="match status" value="1"/>
</dbReference>
<keyword evidence="7" id="KW-1185">Reference proteome</keyword>